<dbReference type="Pfam" id="PF00245">
    <property type="entry name" value="Alk_phosphatase"/>
    <property type="match status" value="1"/>
</dbReference>
<comment type="cofactor">
    <cofactor evidence="8">
        <name>Mg(2+)</name>
        <dbReference type="ChEBI" id="CHEBI:18420"/>
    </cofactor>
    <text evidence="8">Binds 1 Mg(2+) ion.</text>
</comment>
<keyword evidence="5 8" id="KW-0862">Zinc</keyword>
<evidence type="ECO:0000256" key="7">
    <source>
        <dbReference type="PIRSR" id="PIRSR601952-1"/>
    </source>
</evidence>
<evidence type="ECO:0000256" key="8">
    <source>
        <dbReference type="PIRSR" id="PIRSR601952-2"/>
    </source>
</evidence>
<dbReference type="PROSITE" id="PS00123">
    <property type="entry name" value="ALKALINE_PHOSPHATASE"/>
    <property type="match status" value="1"/>
</dbReference>
<feature type="binding site" evidence="8">
    <location>
        <position position="152"/>
    </location>
    <ligand>
        <name>Mg(2+)</name>
        <dbReference type="ChEBI" id="CHEBI:18420"/>
    </ligand>
</feature>
<dbReference type="InterPro" id="IPR017850">
    <property type="entry name" value="Alkaline_phosphatase_core_sf"/>
</dbReference>
<evidence type="ECO:0000256" key="1">
    <source>
        <dbReference type="ARBA" id="ARBA00005984"/>
    </source>
</evidence>
<keyword evidence="2" id="KW-0597">Phosphoprotein</keyword>
<feature type="binding site" evidence="8">
    <location>
        <position position="425"/>
    </location>
    <ligand>
        <name>Zn(2+)</name>
        <dbReference type="ChEBI" id="CHEBI:29105"/>
        <label>2</label>
    </ligand>
</feature>
<dbReference type="GO" id="GO:0004035">
    <property type="term" value="F:alkaline phosphatase activity"/>
    <property type="evidence" value="ECO:0007669"/>
    <property type="project" value="UniProtKB-EC"/>
</dbReference>
<comment type="cofactor">
    <cofactor evidence="8">
        <name>Zn(2+)</name>
        <dbReference type="ChEBI" id="CHEBI:29105"/>
    </cofactor>
    <text evidence="8">Binds 2 Zn(2+) ions.</text>
</comment>
<evidence type="ECO:0000256" key="10">
    <source>
        <dbReference type="SAM" id="SignalP"/>
    </source>
</evidence>
<dbReference type="Gene3D" id="1.10.60.40">
    <property type="match status" value="1"/>
</dbReference>
<evidence type="ECO:0000313" key="11">
    <source>
        <dbReference type="EMBL" id="SQH75557.1"/>
    </source>
</evidence>
<dbReference type="CDD" id="cd16012">
    <property type="entry name" value="ALP"/>
    <property type="match status" value="1"/>
</dbReference>
<feature type="chain" id="PRO_5016293826" evidence="10">
    <location>
        <begin position="31"/>
        <end position="468"/>
    </location>
</feature>
<evidence type="ECO:0000313" key="12">
    <source>
        <dbReference type="Proteomes" id="UP000250123"/>
    </source>
</evidence>
<feature type="binding site" evidence="8">
    <location>
        <position position="320"/>
    </location>
    <ligand>
        <name>Zn(2+)</name>
        <dbReference type="ChEBI" id="CHEBI:29105"/>
        <label>2</label>
    </ligand>
</feature>
<evidence type="ECO:0000256" key="5">
    <source>
        <dbReference type="ARBA" id="ARBA00022833"/>
    </source>
</evidence>
<evidence type="ECO:0000256" key="9">
    <source>
        <dbReference type="RuleBase" id="RU003946"/>
    </source>
</evidence>
<accession>A0A330M718</accession>
<dbReference type="SMART" id="SM00098">
    <property type="entry name" value="alkPPc"/>
    <property type="match status" value="1"/>
</dbReference>
<dbReference type="PANTHER" id="PTHR11596">
    <property type="entry name" value="ALKALINE PHOSPHATASE"/>
    <property type="match status" value="1"/>
</dbReference>
<keyword evidence="10" id="KW-0732">Signal</keyword>
<dbReference type="InterPro" id="IPR001952">
    <property type="entry name" value="Alkaline_phosphatase"/>
</dbReference>
<comment type="similarity">
    <text evidence="1 9">Belongs to the alkaline phosphatase family.</text>
</comment>
<feature type="binding site" evidence="8">
    <location>
        <position position="281"/>
    </location>
    <ligand>
        <name>Zn(2+)</name>
        <dbReference type="ChEBI" id="CHEBI:29105"/>
        <label>2</label>
    </ligand>
</feature>
<gene>
    <name evidence="11" type="primary">phoB</name>
    <name evidence="11" type="ORF">SHEWBE_1591</name>
</gene>
<dbReference type="GO" id="GO:0046872">
    <property type="term" value="F:metal ion binding"/>
    <property type="evidence" value="ECO:0007669"/>
    <property type="project" value="UniProtKB-KW"/>
</dbReference>
<dbReference type="PRINTS" id="PR00113">
    <property type="entry name" value="ALKPHPHTASE"/>
</dbReference>
<dbReference type="KEGG" id="sbk:SHEWBE_1591"/>
<dbReference type="AlphaFoldDB" id="A0A330M718"/>
<evidence type="ECO:0000256" key="4">
    <source>
        <dbReference type="ARBA" id="ARBA00022801"/>
    </source>
</evidence>
<keyword evidence="4 11" id="KW-0378">Hydrolase</keyword>
<dbReference type="EMBL" id="LS483452">
    <property type="protein sequence ID" value="SQH75557.1"/>
    <property type="molecule type" value="Genomic_DNA"/>
</dbReference>
<dbReference type="EC" id="3.1.3.1" evidence="11"/>
<dbReference type="PANTHER" id="PTHR11596:SF5">
    <property type="entry name" value="ALKALINE PHOSPHATASE"/>
    <property type="match status" value="1"/>
</dbReference>
<feature type="signal peptide" evidence="10">
    <location>
        <begin position="1"/>
        <end position="30"/>
    </location>
</feature>
<sequence length="468" mass="51981">MIPFKFSFPRLLVLSALTLLSMSLSPALQAEDKLSIPEEDIPRNIIYLIGDGMGPAYTSAYRYFSDRPDTKQVEETIFDRLLVGMSSTYPDDDTYVTDSAAAATALATGSKSYNGAIAVDHQHDKLTTMMEMAKEMGKTTAIVVTSQINHATPASFLAHNESRRNYDEIADSYLTNLINGRPVADLMLGGGTQYFVREDNDLTLEFQSLGYRYIDKLSELSSLDSLPALGLFAPSGMDAALGSQDPYRLTTMTKSALKLLSKQSAPFVMMVEASQIDWCGHSNDIVCAMNEMEDFAKTLEAVKQYIDVHPDTLLVATADHSTGGLTLGRDGKYQWKGKLLKQVKVLPEHLAQTIVKTPSVLDTPKSFLAFWSNRVNISMSADSLERFRLSLMRQLNSHKAVASIEREIKRKIDKLTYTGWTTSGHNGIDVQIFAYGKGQQHFRGHLDNTQIAATLIEMINAERFRLNQ</sequence>
<evidence type="ECO:0000256" key="3">
    <source>
        <dbReference type="ARBA" id="ARBA00022723"/>
    </source>
</evidence>
<feature type="active site" description="Phosphoserine intermediate" evidence="7">
    <location>
        <position position="99"/>
    </location>
</feature>
<organism evidence="11 12">
    <name type="scientific">Shewanella benthica</name>
    <dbReference type="NCBI Taxonomy" id="43661"/>
    <lineage>
        <taxon>Bacteria</taxon>
        <taxon>Pseudomonadati</taxon>
        <taxon>Pseudomonadota</taxon>
        <taxon>Gammaproteobacteria</taxon>
        <taxon>Alteromonadales</taxon>
        <taxon>Shewanellaceae</taxon>
        <taxon>Shewanella</taxon>
    </lineage>
</organism>
<feature type="binding site" evidence="8">
    <location>
        <position position="319"/>
    </location>
    <ligand>
        <name>Zn(2+)</name>
        <dbReference type="ChEBI" id="CHEBI:29105"/>
        <label>2</label>
    </ligand>
</feature>
<protein>
    <submittedName>
        <fullName evidence="11">Alkaline phosphatase 3</fullName>
        <ecNumber evidence="11">3.1.3.1</ecNumber>
    </submittedName>
</protein>
<feature type="binding site" evidence="8">
    <location>
        <position position="277"/>
    </location>
    <ligand>
        <name>Zn(2+)</name>
        <dbReference type="ChEBI" id="CHEBI:29105"/>
        <label>2</label>
    </ligand>
</feature>
<evidence type="ECO:0000256" key="6">
    <source>
        <dbReference type="ARBA" id="ARBA00022842"/>
    </source>
</evidence>
<feature type="binding site" evidence="8">
    <location>
        <position position="272"/>
    </location>
    <ligand>
        <name>Mg(2+)</name>
        <dbReference type="ChEBI" id="CHEBI:18420"/>
    </ligand>
</feature>
<evidence type="ECO:0000256" key="2">
    <source>
        <dbReference type="ARBA" id="ARBA00022553"/>
    </source>
</evidence>
<dbReference type="Proteomes" id="UP000250123">
    <property type="component" value="Chromosome SHEWBE"/>
</dbReference>
<feature type="binding site" evidence="8">
    <location>
        <position position="150"/>
    </location>
    <ligand>
        <name>Mg(2+)</name>
        <dbReference type="ChEBI" id="CHEBI:18420"/>
    </ligand>
</feature>
<reference evidence="12" key="1">
    <citation type="submission" date="2018-06" db="EMBL/GenBank/DDBJ databases">
        <authorList>
            <person name="Cea G.-C."/>
            <person name="William W."/>
        </authorList>
    </citation>
    <scope>NUCLEOTIDE SEQUENCE [LARGE SCALE GENOMIC DNA]</scope>
    <source>
        <strain evidence="12">DB21MT-2</strain>
    </source>
</reference>
<dbReference type="Gene3D" id="3.40.720.10">
    <property type="entry name" value="Alkaline Phosphatase, subunit A"/>
    <property type="match status" value="1"/>
</dbReference>
<keyword evidence="6 8" id="KW-0460">Magnesium</keyword>
<feature type="binding site" evidence="8">
    <location>
        <position position="51"/>
    </location>
    <ligand>
        <name>Mg(2+)</name>
        <dbReference type="ChEBI" id="CHEBI:18420"/>
    </ligand>
</feature>
<feature type="binding site" evidence="8">
    <location>
        <position position="51"/>
    </location>
    <ligand>
        <name>Zn(2+)</name>
        <dbReference type="ChEBI" id="CHEBI:29105"/>
        <label>2</label>
    </ligand>
</feature>
<name>A0A330M718_9GAMM</name>
<dbReference type="InterPro" id="IPR018299">
    <property type="entry name" value="Alkaline_phosphatase_AS"/>
</dbReference>
<dbReference type="SUPFAM" id="SSF53649">
    <property type="entry name" value="Alkaline phosphatase-like"/>
    <property type="match status" value="1"/>
</dbReference>
<proteinExistence type="inferred from homology"/>
<keyword evidence="3 8" id="KW-0479">Metal-binding</keyword>